<gene>
    <name evidence="2" type="ORF">ACFP1M_08275</name>
</gene>
<accession>A0ABW1UAL7</accession>
<comment type="caution">
    <text evidence="2">The sequence shown here is derived from an EMBL/GenBank/DDBJ whole genome shotgun (WGS) entry which is preliminary data.</text>
</comment>
<organism evidence="2 3">
    <name type="scientific">Levilactobacillus angrenensis</name>
    <dbReference type="NCBI Taxonomy" id="2486020"/>
    <lineage>
        <taxon>Bacteria</taxon>
        <taxon>Bacillati</taxon>
        <taxon>Bacillota</taxon>
        <taxon>Bacilli</taxon>
        <taxon>Lactobacillales</taxon>
        <taxon>Lactobacillaceae</taxon>
        <taxon>Levilactobacillus</taxon>
    </lineage>
</organism>
<name>A0ABW1UAL7_9LACO</name>
<keyword evidence="1" id="KW-0732">Signal</keyword>
<protein>
    <submittedName>
        <fullName evidence="2">S-layer protein</fullName>
    </submittedName>
</protein>
<evidence type="ECO:0000313" key="3">
    <source>
        <dbReference type="Proteomes" id="UP001596258"/>
    </source>
</evidence>
<feature type="signal peptide" evidence="1">
    <location>
        <begin position="1"/>
        <end position="20"/>
    </location>
</feature>
<dbReference type="Proteomes" id="UP001596258">
    <property type="component" value="Unassembled WGS sequence"/>
</dbReference>
<keyword evidence="3" id="KW-1185">Reference proteome</keyword>
<dbReference type="RefSeq" id="WP_382337618.1">
    <property type="nucleotide sequence ID" value="NZ_JBHSSO010000063.1"/>
</dbReference>
<proteinExistence type="predicted"/>
<reference evidence="3" key="1">
    <citation type="journal article" date="2019" name="Int. J. Syst. Evol. Microbiol.">
        <title>The Global Catalogue of Microorganisms (GCM) 10K type strain sequencing project: providing services to taxonomists for standard genome sequencing and annotation.</title>
        <authorList>
            <consortium name="The Broad Institute Genomics Platform"/>
            <consortium name="The Broad Institute Genome Sequencing Center for Infectious Disease"/>
            <person name="Wu L."/>
            <person name="Ma J."/>
        </authorList>
    </citation>
    <scope>NUCLEOTIDE SEQUENCE [LARGE SCALE GENOMIC DNA]</scope>
    <source>
        <strain evidence="3">CCM 8893</strain>
    </source>
</reference>
<evidence type="ECO:0000256" key="1">
    <source>
        <dbReference type="SAM" id="SignalP"/>
    </source>
</evidence>
<sequence>MGLAALSFVSVAAVSTNASAKSYAKAGAYTTLKAAATDRNVEATGTNALYTKPGTVKGAKIVASKKVMGELATSKKSANYFRAYGQKVTNRGSVYYRVVTMDGKYRGYVYGGKTEGTFAAGVKSAKTTTDQTKPTQTTGYYLKNTAKNTLWTAPKYTQYKAKKVSLYNASASDTFTVDQAATKTREGSLYYHVTDDNDNSISGWIYAGKGYDATITDNSKQDLGGLSLSQSDQAATVNNSVTVNYVDSATKKSVGTATWITSAKNTKQNDQVGATTTNAAGTTLDNFAKAKANVPANYQVDTSSTAVTTPAVAGDSLYGGTYTVPVTQTATSKLTLKVQTVTDPDTLSLDPAPAADFKGAAIGDILNKTNAVIPALSNDDLTGATSAVMNDTTAFTSLFADKGTLATIQGTKTYTDSAKNTYHYEYDADTNATPTLNAGTKFGQTYTVAYTAKLVAGPATASNTNSNTNTDYLG</sequence>
<feature type="chain" id="PRO_5045378542" evidence="1">
    <location>
        <begin position="21"/>
        <end position="474"/>
    </location>
</feature>
<evidence type="ECO:0000313" key="2">
    <source>
        <dbReference type="EMBL" id="MFC6290163.1"/>
    </source>
</evidence>
<dbReference type="EMBL" id="JBHSSO010000063">
    <property type="protein sequence ID" value="MFC6290163.1"/>
    <property type="molecule type" value="Genomic_DNA"/>
</dbReference>